<feature type="domain" description="Laminin IV type A" evidence="16">
    <location>
        <begin position="540"/>
        <end position="708"/>
    </location>
</feature>
<feature type="domain" description="Laminin EGF-like" evidence="15">
    <location>
        <begin position="847"/>
        <end position="901"/>
    </location>
</feature>
<keyword evidence="8" id="KW-0130">Cell adhesion</keyword>
<dbReference type="FunFam" id="2.10.25.10:FF:000067">
    <property type="entry name" value="Laminin subunit gamma 1"/>
    <property type="match status" value="2"/>
</dbReference>
<dbReference type="GO" id="GO:0009888">
    <property type="term" value="P:tissue development"/>
    <property type="evidence" value="ECO:0007669"/>
    <property type="project" value="TreeGrafter"/>
</dbReference>
<dbReference type="InterPro" id="IPR008211">
    <property type="entry name" value="Laminin_N"/>
</dbReference>
<dbReference type="Gene3D" id="2.10.25.10">
    <property type="entry name" value="Laminin"/>
    <property type="match status" value="9"/>
</dbReference>
<feature type="coiled-coil region" evidence="14">
    <location>
        <begin position="1507"/>
        <end position="1610"/>
    </location>
</feature>
<dbReference type="Proteomes" id="UP001318040">
    <property type="component" value="Chromosome 22"/>
</dbReference>
<keyword evidence="3" id="KW-0964">Secreted</keyword>
<dbReference type="InterPro" id="IPR050440">
    <property type="entry name" value="Laminin/Netrin_ECM"/>
</dbReference>
<feature type="disulfide bond" evidence="13">
    <location>
        <begin position="794"/>
        <end position="811"/>
    </location>
</feature>
<evidence type="ECO:0000256" key="6">
    <source>
        <dbReference type="ARBA" id="ARBA00022737"/>
    </source>
</evidence>
<dbReference type="FunFam" id="2.10.25.10:FF:000193">
    <property type="entry name" value="Laminin subunit gamma 1"/>
    <property type="match status" value="1"/>
</dbReference>
<comment type="caution">
    <text evidence="13">Lacks conserved residue(s) required for the propagation of feature annotation.</text>
</comment>
<feature type="domain" description="Laminin EGF-like" evidence="15">
    <location>
        <begin position="1001"/>
        <end position="1048"/>
    </location>
</feature>
<dbReference type="PRINTS" id="PR00011">
    <property type="entry name" value="EGFLAMININ"/>
</dbReference>
<sequence>MAHTRSTAPRLPISLRRRWRLHHHHHHQHQSTAAMMAMTTAAAMLLLFCQGVLSAMDECYDDEGRPQRCLPEFVNAAFNVTVEATNTCGSPAEEYCVQTGVTGVTKSCHVCDASDARLHHNATFLTDFNNQDDTTWWQSPTMLRGVQYPKAINLTLRLGKAFDITYVRLKFHTSRPESFAIYKRASMDGPWTPYQYYSGSCEPTYGKRNRGFLRSGDDEQTPLCTDEFSDISPLTGGNVAFSTLEGRPSAYNFDNSPVLQDWVTSTEIRVTLNRLNTFGDEVFNDHKVLRSYYYAISDFAVGGRCKCNGHASECVKNELGALACKCRHNTMGADCEKCLPLYNDRPWHRATSESANECTLCDCNGRADECYFDPELYRATGHGGHCTNCRDNTDGKTCERCLENFYRRSASEHCLPCNCNPVGSYSRQCDEQGRCSCKQGVMGERCDQCLPGFHSMDEAGCRPCTCNPAGTLEDCQPDTGRCVCKDNVEGYNCDSCKPGFFNLNALNRKGCTACFCYGHSSVCSSAQDHAVHTISSDFRAGQDGWLAEERDGNAFQLTWNSATGELSVSSEDFYPIYFLAADKFLGNQLLSYGQNLTFKFRVDNRDVRLSAEDLVLEGAELRVSVPLIAQGNSYPTEEVQTYHFLLHEVAEYPWRPQLTTTEFQRLLSNLTSIKIRGTYNAQNAGHLQGISLTSARRGPGNPAPWVERCSCPPAYQGQFCESCAPGFTREEPSRGPFSSCVPCACHGHSATCHPETGECRCEHNTAGRSCERCRDGFYGDATQGSGDDCAVCPCPSGSSCAIEPRAGEVVCTSCPEGTTGKRCELCDDGYFGDPTGQEGPSRPCRKCECTENIDPNAVGNCDRRTGECLKCIYNTGGFYCDRCLDGFYGDARSPLPDKCKPCACFRLGTVKGQATCNPVTGQCDCLPHVAERDCRQCEAGFYDIASGTGCKRCECHPVGSQTGQCDITTGQCDCRPGVEGRACEVCAPNHFGFSVKGCSPCDCDFAGAKGMQCDEGGHCPCRDGAVGVRCDQCGENFYRNRTNPGCQQCPPCYSLVESKVNSHREKLRELERYLEGIGSDPGAINDRDFEQRLQSVADAVAQLLWEVQSVQDADYSLLDRLADINATLTREMTRLRRVREGVDDTTSALGRSRAAADDVDALAADARQQLERARKALSTVTIDPRNVSDPNNLTGLVDEARKLADEHKNGASEIEGTANMALNSSQTALDLLSRILVDENELGEKAFNLTTKLREAKNLTSQLEKYANQVQSNATDVGDVALDLYTQAKAALPQVNISALEQEHKRVGEILRAVTSHGNATIEMADMCIERSEVHHNQARRLLDSARTYGQTADQLLARADAAYATANEAATAGNRTLAEAKEILDYIKDFDRRVADNKTAAEEAIKKIPKIEAKVAAARNKTQATTAALGSAERDAKQARRIAQDAEKIANQTQADSAAVKEEAGRLFSESMALNDNMAKMQEELLAGEEMLAAKQADAMRDMDMATNVTIQAQSAEDKARKARNTVRETLKRIKQLLEQLDTLQDIDGEKLAELEKELKANQDRMANEELADKIKQLEDAGAQQDRALQNYERDIGTILADIKNLEDIRDALPQGCFNAASIENP</sequence>
<evidence type="ECO:0000259" key="16">
    <source>
        <dbReference type="PROSITE" id="PS51115"/>
    </source>
</evidence>
<dbReference type="RefSeq" id="XP_032814708.1">
    <property type="nucleotide sequence ID" value="XM_032958817.1"/>
</dbReference>
<evidence type="ECO:0000313" key="18">
    <source>
        <dbReference type="Proteomes" id="UP001318040"/>
    </source>
</evidence>
<dbReference type="GO" id="GO:0007155">
    <property type="term" value="P:cell adhesion"/>
    <property type="evidence" value="ECO:0007669"/>
    <property type="project" value="UniProtKB-KW"/>
</dbReference>
<feature type="disulfide bond" evidence="13">
    <location>
        <begin position="955"/>
        <end position="972"/>
    </location>
</feature>
<feature type="disulfide bond" evidence="13">
    <location>
        <begin position="925"/>
        <end position="934"/>
    </location>
</feature>
<evidence type="ECO:0000256" key="2">
    <source>
        <dbReference type="ARBA" id="ARBA00004302"/>
    </source>
</evidence>
<evidence type="ECO:0000256" key="11">
    <source>
        <dbReference type="ARBA" id="ARBA00023180"/>
    </source>
</evidence>
<feature type="coiled-coil region" evidence="14">
    <location>
        <begin position="1402"/>
        <end position="1464"/>
    </location>
</feature>
<dbReference type="FunFam" id="2.10.25.10:FF:000769">
    <property type="entry name" value="Laminin subunit gamma-1"/>
    <property type="match status" value="1"/>
</dbReference>
<feature type="domain" description="Laminin EGF-like" evidence="15">
    <location>
        <begin position="743"/>
        <end position="791"/>
    </location>
</feature>
<feature type="disulfide bond" evidence="13">
    <location>
        <begin position="974"/>
        <end position="983"/>
    </location>
</feature>
<dbReference type="FunFam" id="2.10.25.10:FF:000166">
    <property type="entry name" value="laminin subunit gamma-1"/>
    <property type="match status" value="1"/>
</dbReference>
<comment type="function">
    <text evidence="1">Binding to cells via a high affinity receptor, laminin is thought to mediate the attachment, migration and organization of cells into tissues during embryonic development by interacting with other extracellular matrix components.</text>
</comment>
<reference evidence="19" key="1">
    <citation type="submission" date="2025-08" db="UniProtKB">
        <authorList>
            <consortium name="RefSeq"/>
        </authorList>
    </citation>
    <scope>IDENTIFICATION</scope>
    <source>
        <tissue evidence="19">Sperm</tissue>
    </source>
</reference>
<keyword evidence="11" id="KW-0325">Glycoprotein</keyword>
<feature type="domain" description="Laminin EGF-like" evidence="15">
    <location>
        <begin position="902"/>
        <end position="952"/>
    </location>
</feature>
<keyword evidence="5" id="KW-0732">Signal</keyword>
<evidence type="ECO:0000259" key="15">
    <source>
        <dbReference type="PROSITE" id="PS50027"/>
    </source>
</evidence>
<dbReference type="GO" id="GO:0007411">
    <property type="term" value="P:axon guidance"/>
    <property type="evidence" value="ECO:0007669"/>
    <property type="project" value="TreeGrafter"/>
</dbReference>
<keyword evidence="18" id="KW-1185">Reference proteome</keyword>
<dbReference type="PANTHER" id="PTHR10574:SF270">
    <property type="entry name" value="LAMININ SUBUNIT GAMMA-1"/>
    <property type="match status" value="1"/>
</dbReference>
<evidence type="ECO:0000256" key="8">
    <source>
        <dbReference type="ARBA" id="ARBA00022889"/>
    </source>
</evidence>
<dbReference type="SMART" id="SM00181">
    <property type="entry name" value="EGF"/>
    <property type="match status" value="5"/>
</dbReference>
<feature type="disulfide bond" evidence="13">
    <location>
        <begin position="1001"/>
        <end position="1013"/>
    </location>
</feature>
<gene>
    <name evidence="19" type="primary">LAMC1</name>
</gene>
<proteinExistence type="predicted"/>
<dbReference type="SMART" id="SM00136">
    <property type="entry name" value="LamNT"/>
    <property type="match status" value="1"/>
</dbReference>
<dbReference type="FunFam" id="2.10.25.10:FF:000758">
    <property type="entry name" value="Laminin subunit gamma 1"/>
    <property type="match status" value="1"/>
</dbReference>
<feature type="disulfide bond" evidence="13">
    <location>
        <begin position="761"/>
        <end position="770"/>
    </location>
</feature>
<feature type="disulfide bond" evidence="13">
    <location>
        <begin position="437"/>
        <end position="446"/>
    </location>
</feature>
<dbReference type="FunFam" id="2.10.25.10:FF:000224">
    <property type="entry name" value="Usherin"/>
    <property type="match status" value="1"/>
</dbReference>
<evidence type="ECO:0000256" key="4">
    <source>
        <dbReference type="ARBA" id="ARBA00022530"/>
    </source>
</evidence>
<dbReference type="InterPro" id="IPR000034">
    <property type="entry name" value="Laminin_IV"/>
</dbReference>
<feature type="disulfide bond" evidence="13">
    <location>
        <begin position="953"/>
        <end position="965"/>
    </location>
</feature>
<keyword evidence="10 13" id="KW-1015">Disulfide bond</keyword>
<dbReference type="CDD" id="cd00055">
    <property type="entry name" value="EGF_Lam"/>
    <property type="match status" value="10"/>
</dbReference>
<dbReference type="FunFam" id="2.10.25.10:FF:000174">
    <property type="entry name" value="Laminin subunit gamma-1"/>
    <property type="match status" value="1"/>
</dbReference>
<dbReference type="SMART" id="SM00281">
    <property type="entry name" value="LamB"/>
    <property type="match status" value="1"/>
</dbReference>
<evidence type="ECO:0000256" key="3">
    <source>
        <dbReference type="ARBA" id="ARBA00022525"/>
    </source>
</evidence>
<dbReference type="InterPro" id="IPR056863">
    <property type="entry name" value="LMN_ATRN_NET-like_EGF"/>
</dbReference>
<dbReference type="GO" id="GO:0009887">
    <property type="term" value="P:animal organ morphogenesis"/>
    <property type="evidence" value="ECO:0007669"/>
    <property type="project" value="TreeGrafter"/>
</dbReference>
<organism evidence="18 19">
    <name type="scientific">Petromyzon marinus</name>
    <name type="common">Sea lamprey</name>
    <dbReference type="NCBI Taxonomy" id="7757"/>
    <lineage>
        <taxon>Eukaryota</taxon>
        <taxon>Metazoa</taxon>
        <taxon>Chordata</taxon>
        <taxon>Craniata</taxon>
        <taxon>Vertebrata</taxon>
        <taxon>Cyclostomata</taxon>
        <taxon>Hyperoartia</taxon>
        <taxon>Petromyzontiformes</taxon>
        <taxon>Petromyzontidae</taxon>
        <taxon>Petromyzon</taxon>
    </lineage>
</organism>
<comment type="subcellular location">
    <subcellularLocation>
        <location evidence="2">Secreted</location>
        <location evidence="2">Extracellular space</location>
        <location evidence="2">Extracellular matrix</location>
        <location evidence="2">Basement membrane</location>
    </subcellularLocation>
</comment>
<dbReference type="Pfam" id="PF00052">
    <property type="entry name" value="Laminin_B"/>
    <property type="match status" value="1"/>
</dbReference>
<evidence type="ECO:0000313" key="19">
    <source>
        <dbReference type="RefSeq" id="XP_032814708.1"/>
    </source>
</evidence>
<keyword evidence="9 14" id="KW-0175">Coiled coil</keyword>
<dbReference type="Gene3D" id="2.60.120.260">
    <property type="entry name" value="Galactose-binding domain-like"/>
    <property type="match status" value="1"/>
</dbReference>
<dbReference type="Pfam" id="PF00055">
    <property type="entry name" value="Laminin_N"/>
    <property type="match status" value="1"/>
</dbReference>
<evidence type="ECO:0000256" key="13">
    <source>
        <dbReference type="PROSITE-ProRule" id="PRU00460"/>
    </source>
</evidence>
<keyword evidence="6" id="KW-0677">Repeat</keyword>
<feature type="disulfide bond" evidence="13">
    <location>
        <begin position="871"/>
        <end position="880"/>
    </location>
</feature>
<feature type="domain" description="Laminin EGF-like" evidence="15">
    <location>
        <begin position="953"/>
        <end position="1000"/>
    </location>
</feature>
<dbReference type="Pfam" id="PF24973">
    <property type="entry name" value="EGF_LMN_ATRN"/>
    <property type="match status" value="2"/>
</dbReference>
<dbReference type="Pfam" id="PF00053">
    <property type="entry name" value="EGF_laminin"/>
    <property type="match status" value="9"/>
</dbReference>
<feature type="domain" description="Laminin EGF-like" evidence="15">
    <location>
        <begin position="792"/>
        <end position="846"/>
    </location>
</feature>
<feature type="disulfide bond" evidence="13">
    <location>
        <begin position="417"/>
        <end position="429"/>
    </location>
</feature>
<dbReference type="PROSITE" id="PS01248">
    <property type="entry name" value="EGF_LAM_1"/>
    <property type="match status" value="4"/>
</dbReference>
<name>A0AAJ7TB80_PETMA</name>
<feature type="domain" description="Laminin EGF-like" evidence="15">
    <location>
        <begin position="464"/>
        <end position="513"/>
    </location>
</feature>
<evidence type="ECO:0000256" key="9">
    <source>
        <dbReference type="ARBA" id="ARBA00023054"/>
    </source>
</evidence>
<dbReference type="PANTHER" id="PTHR10574">
    <property type="entry name" value="NETRIN/LAMININ-RELATED"/>
    <property type="match status" value="1"/>
</dbReference>
<feature type="domain" description="Laminin EGF-like" evidence="15">
    <location>
        <begin position="417"/>
        <end position="463"/>
    </location>
</feature>
<evidence type="ECO:0000256" key="5">
    <source>
        <dbReference type="ARBA" id="ARBA00022729"/>
    </source>
</evidence>
<feature type="coiled-coil region" evidence="14">
    <location>
        <begin position="1156"/>
        <end position="1183"/>
    </location>
</feature>
<dbReference type="PROSITE" id="PS51117">
    <property type="entry name" value="LAMININ_NTER"/>
    <property type="match status" value="1"/>
</dbReference>
<dbReference type="InterPro" id="IPR002049">
    <property type="entry name" value="LE_dom"/>
</dbReference>
<evidence type="ECO:0000256" key="14">
    <source>
        <dbReference type="SAM" id="Coils"/>
    </source>
</evidence>
<feature type="disulfide bond" evidence="13">
    <location>
        <begin position="1021"/>
        <end position="1030"/>
    </location>
</feature>
<dbReference type="PROSITE" id="PS51115">
    <property type="entry name" value="LAMININ_IVA"/>
    <property type="match status" value="1"/>
</dbReference>
<dbReference type="PROSITE" id="PS50027">
    <property type="entry name" value="EGF_LAM_2"/>
    <property type="match status" value="8"/>
</dbReference>
<evidence type="ECO:0000256" key="10">
    <source>
        <dbReference type="ARBA" id="ARBA00023157"/>
    </source>
</evidence>
<protein>
    <submittedName>
        <fullName evidence="19">Laminin subunit gamma-1 isoform X2</fullName>
    </submittedName>
</protein>
<keyword evidence="12 13" id="KW-0424">Laminin EGF-like domain</keyword>
<evidence type="ECO:0000256" key="12">
    <source>
        <dbReference type="ARBA" id="ARBA00023292"/>
    </source>
</evidence>
<evidence type="ECO:0000256" key="1">
    <source>
        <dbReference type="ARBA" id="ARBA00002418"/>
    </source>
</evidence>
<accession>A0AAJ7TB80</accession>
<evidence type="ECO:0000256" key="7">
    <source>
        <dbReference type="ARBA" id="ARBA00022869"/>
    </source>
</evidence>
<dbReference type="GO" id="GO:0005604">
    <property type="term" value="C:basement membrane"/>
    <property type="evidence" value="ECO:0007669"/>
    <property type="project" value="UniProtKB-SubCell"/>
</dbReference>
<keyword evidence="7" id="KW-0084">Basement membrane</keyword>
<dbReference type="SMART" id="SM00180">
    <property type="entry name" value="EGF_Lam"/>
    <property type="match status" value="11"/>
</dbReference>
<feature type="domain" description="Laminin N-terminal" evidence="17">
    <location>
        <begin position="65"/>
        <end position="304"/>
    </location>
</feature>
<dbReference type="FunFam" id="2.60.120.260:FF:000018">
    <property type="entry name" value="Laminin subunit gamma 1"/>
    <property type="match status" value="1"/>
</dbReference>
<feature type="disulfide bond" evidence="13">
    <location>
        <begin position="814"/>
        <end position="823"/>
    </location>
</feature>
<dbReference type="SUPFAM" id="SSF57196">
    <property type="entry name" value="EGF/Laminin"/>
    <property type="match status" value="9"/>
</dbReference>
<dbReference type="CTD" id="3915"/>
<dbReference type="InterPro" id="IPR000742">
    <property type="entry name" value="EGF"/>
</dbReference>
<keyword evidence="4" id="KW-0272">Extracellular matrix</keyword>
<feature type="disulfide bond" evidence="13">
    <location>
        <begin position="484"/>
        <end position="493"/>
    </location>
</feature>
<evidence type="ECO:0000259" key="17">
    <source>
        <dbReference type="PROSITE" id="PS51117"/>
    </source>
</evidence>